<sequence>MRVLLVEDDALLGDGIRAGLKLADYAVDWVRDGEAARLALADHAYDACVLDLGLPKKDGLAVLKEARARGNALPVLILTARDTHADKIGGLDAGADDYLTKPFDLGELQARLRALIRRAAGAPTPVLEHAGVTLEPASKRVTLNGQPVTLSAREYALLHDLLTHKNQLRTRAQLEESLYAWGEEKESNTVEVYVHHLRKKLGADFIRTVRGFGYQLGERVARGGDD</sequence>
<evidence type="ECO:0000256" key="8">
    <source>
        <dbReference type="PROSITE-ProRule" id="PRU00169"/>
    </source>
</evidence>
<evidence type="ECO:0000256" key="9">
    <source>
        <dbReference type="PROSITE-ProRule" id="PRU01091"/>
    </source>
</evidence>
<keyword evidence="3 8" id="KW-0597">Phosphoprotein</keyword>
<dbReference type="SMART" id="SM00862">
    <property type="entry name" value="Trans_reg_C"/>
    <property type="match status" value="1"/>
</dbReference>
<evidence type="ECO:0000256" key="5">
    <source>
        <dbReference type="ARBA" id="ARBA00023015"/>
    </source>
</evidence>
<accession>A0A974SN06</accession>
<comment type="subcellular location">
    <subcellularLocation>
        <location evidence="1">Cytoplasm</location>
    </subcellularLocation>
</comment>
<evidence type="ECO:0000256" key="2">
    <source>
        <dbReference type="ARBA" id="ARBA00022490"/>
    </source>
</evidence>
<dbReference type="Gene3D" id="1.10.10.10">
    <property type="entry name" value="Winged helix-like DNA-binding domain superfamily/Winged helix DNA-binding domain"/>
    <property type="match status" value="1"/>
</dbReference>
<feature type="domain" description="Response regulatory" evidence="10">
    <location>
        <begin position="2"/>
        <end position="116"/>
    </location>
</feature>
<dbReference type="InterPro" id="IPR036388">
    <property type="entry name" value="WH-like_DNA-bd_sf"/>
</dbReference>
<protein>
    <submittedName>
        <fullName evidence="12">Response regulator</fullName>
    </submittedName>
</protein>
<dbReference type="SUPFAM" id="SSF52172">
    <property type="entry name" value="CheY-like"/>
    <property type="match status" value="1"/>
</dbReference>
<dbReference type="Pfam" id="PF00072">
    <property type="entry name" value="Response_reg"/>
    <property type="match status" value="1"/>
</dbReference>
<dbReference type="GO" id="GO:0032993">
    <property type="term" value="C:protein-DNA complex"/>
    <property type="evidence" value="ECO:0007669"/>
    <property type="project" value="TreeGrafter"/>
</dbReference>
<dbReference type="CDD" id="cd00383">
    <property type="entry name" value="trans_reg_C"/>
    <property type="match status" value="1"/>
</dbReference>
<dbReference type="CDD" id="cd17624">
    <property type="entry name" value="REC_OmpR_PmrA-like"/>
    <property type="match status" value="1"/>
</dbReference>
<evidence type="ECO:0000259" key="11">
    <source>
        <dbReference type="PROSITE" id="PS51755"/>
    </source>
</evidence>
<keyword evidence="4" id="KW-0902">Two-component regulatory system</keyword>
<name>A0A974SN06_9RHOO</name>
<keyword evidence="5" id="KW-0805">Transcription regulation</keyword>
<gene>
    <name evidence="12" type="ORF">IWH25_17545</name>
</gene>
<evidence type="ECO:0000256" key="1">
    <source>
        <dbReference type="ARBA" id="ARBA00004496"/>
    </source>
</evidence>
<dbReference type="PROSITE" id="PS51755">
    <property type="entry name" value="OMPR_PHOB"/>
    <property type="match status" value="1"/>
</dbReference>
<evidence type="ECO:0000259" key="10">
    <source>
        <dbReference type="PROSITE" id="PS50110"/>
    </source>
</evidence>
<dbReference type="Gene3D" id="3.40.50.2300">
    <property type="match status" value="1"/>
</dbReference>
<feature type="DNA-binding region" description="OmpR/PhoB-type" evidence="9">
    <location>
        <begin position="124"/>
        <end position="218"/>
    </location>
</feature>
<dbReference type="InterPro" id="IPR011006">
    <property type="entry name" value="CheY-like_superfamily"/>
</dbReference>
<dbReference type="KEGG" id="ares:IWH25_17545"/>
<organism evidence="12 13">
    <name type="scientific">Azospira restricta</name>
    <dbReference type="NCBI Taxonomy" id="404405"/>
    <lineage>
        <taxon>Bacteria</taxon>
        <taxon>Pseudomonadati</taxon>
        <taxon>Pseudomonadota</taxon>
        <taxon>Betaproteobacteria</taxon>
        <taxon>Rhodocyclales</taxon>
        <taxon>Rhodocyclaceae</taxon>
        <taxon>Azospira</taxon>
    </lineage>
</organism>
<feature type="domain" description="OmpR/PhoB-type" evidence="11">
    <location>
        <begin position="124"/>
        <end position="218"/>
    </location>
</feature>
<dbReference type="Pfam" id="PF00486">
    <property type="entry name" value="Trans_reg_C"/>
    <property type="match status" value="1"/>
</dbReference>
<dbReference type="EMBL" id="CP064781">
    <property type="protein sequence ID" value="QRJ63521.1"/>
    <property type="molecule type" value="Genomic_DNA"/>
</dbReference>
<evidence type="ECO:0000313" key="13">
    <source>
        <dbReference type="Proteomes" id="UP000663444"/>
    </source>
</evidence>
<keyword evidence="6 9" id="KW-0238">DNA-binding</keyword>
<keyword evidence="2" id="KW-0963">Cytoplasm</keyword>
<evidence type="ECO:0000256" key="7">
    <source>
        <dbReference type="ARBA" id="ARBA00023163"/>
    </source>
</evidence>
<dbReference type="SUPFAM" id="SSF46894">
    <property type="entry name" value="C-terminal effector domain of the bipartite response regulators"/>
    <property type="match status" value="1"/>
</dbReference>
<dbReference type="PANTHER" id="PTHR48111:SF35">
    <property type="entry name" value="TRANSCRIPTIONAL REGULATORY PROTEIN QSEB"/>
    <property type="match status" value="1"/>
</dbReference>
<dbReference type="GO" id="GO:0005829">
    <property type="term" value="C:cytosol"/>
    <property type="evidence" value="ECO:0007669"/>
    <property type="project" value="TreeGrafter"/>
</dbReference>
<dbReference type="InterPro" id="IPR016032">
    <property type="entry name" value="Sig_transdc_resp-reg_C-effctor"/>
</dbReference>
<dbReference type="SMART" id="SM00448">
    <property type="entry name" value="REC"/>
    <property type="match status" value="1"/>
</dbReference>
<evidence type="ECO:0000256" key="4">
    <source>
        <dbReference type="ARBA" id="ARBA00023012"/>
    </source>
</evidence>
<dbReference type="GO" id="GO:0000156">
    <property type="term" value="F:phosphorelay response regulator activity"/>
    <property type="evidence" value="ECO:0007669"/>
    <property type="project" value="TreeGrafter"/>
</dbReference>
<feature type="modified residue" description="4-aspartylphosphate" evidence="8">
    <location>
        <position position="51"/>
    </location>
</feature>
<evidence type="ECO:0000313" key="12">
    <source>
        <dbReference type="EMBL" id="QRJ63521.1"/>
    </source>
</evidence>
<dbReference type="Gene3D" id="6.10.250.690">
    <property type="match status" value="1"/>
</dbReference>
<dbReference type="RefSeq" id="WP_203387048.1">
    <property type="nucleotide sequence ID" value="NZ_CP064781.1"/>
</dbReference>
<dbReference type="AlphaFoldDB" id="A0A974SN06"/>
<dbReference type="PROSITE" id="PS50110">
    <property type="entry name" value="RESPONSE_REGULATORY"/>
    <property type="match status" value="1"/>
</dbReference>
<proteinExistence type="predicted"/>
<dbReference type="InterPro" id="IPR001789">
    <property type="entry name" value="Sig_transdc_resp-reg_receiver"/>
</dbReference>
<dbReference type="PANTHER" id="PTHR48111">
    <property type="entry name" value="REGULATOR OF RPOS"/>
    <property type="match status" value="1"/>
</dbReference>
<dbReference type="InterPro" id="IPR039420">
    <property type="entry name" value="WalR-like"/>
</dbReference>
<dbReference type="GO" id="GO:0006355">
    <property type="term" value="P:regulation of DNA-templated transcription"/>
    <property type="evidence" value="ECO:0007669"/>
    <property type="project" value="InterPro"/>
</dbReference>
<keyword evidence="13" id="KW-1185">Reference proteome</keyword>
<dbReference type="InterPro" id="IPR001867">
    <property type="entry name" value="OmpR/PhoB-type_DNA-bd"/>
</dbReference>
<evidence type="ECO:0000256" key="3">
    <source>
        <dbReference type="ARBA" id="ARBA00022553"/>
    </source>
</evidence>
<dbReference type="GO" id="GO:0000976">
    <property type="term" value="F:transcription cis-regulatory region binding"/>
    <property type="evidence" value="ECO:0007669"/>
    <property type="project" value="TreeGrafter"/>
</dbReference>
<dbReference type="Proteomes" id="UP000663444">
    <property type="component" value="Chromosome"/>
</dbReference>
<reference evidence="12" key="1">
    <citation type="submission" date="2020-11" db="EMBL/GenBank/DDBJ databases">
        <title>Azospira restricta DSM 18626 genome sequence.</title>
        <authorList>
            <person name="Moe W.M."/>
        </authorList>
    </citation>
    <scope>NUCLEOTIDE SEQUENCE</scope>
    <source>
        <strain evidence="12">DSM 18626</strain>
    </source>
</reference>
<dbReference type="FunFam" id="3.40.50.2300:FF:000002">
    <property type="entry name" value="DNA-binding response regulator PhoP"/>
    <property type="match status" value="1"/>
</dbReference>
<keyword evidence="7" id="KW-0804">Transcription</keyword>
<evidence type="ECO:0000256" key="6">
    <source>
        <dbReference type="ARBA" id="ARBA00023125"/>
    </source>
</evidence>